<proteinExistence type="predicted"/>
<feature type="region of interest" description="Disordered" evidence="1">
    <location>
        <begin position="438"/>
        <end position="506"/>
    </location>
</feature>
<comment type="caution">
    <text evidence="3">The sequence shown here is derived from an EMBL/GenBank/DDBJ whole genome shotgun (WGS) entry which is preliminary data.</text>
</comment>
<dbReference type="PANTHER" id="PTHR35391:SF7">
    <property type="entry name" value="C2H2-TYPE DOMAIN-CONTAINING PROTEIN"/>
    <property type="match status" value="1"/>
</dbReference>
<evidence type="ECO:0000313" key="3">
    <source>
        <dbReference type="EMBL" id="KAK0508477.1"/>
    </source>
</evidence>
<dbReference type="Proteomes" id="UP001166286">
    <property type="component" value="Unassembled WGS sequence"/>
</dbReference>
<reference evidence="3" key="1">
    <citation type="submission" date="2023-03" db="EMBL/GenBank/DDBJ databases">
        <title>Complete genome of Cladonia borealis.</title>
        <authorList>
            <person name="Park H."/>
        </authorList>
    </citation>
    <scope>NUCLEOTIDE SEQUENCE</scope>
    <source>
        <strain evidence="3">ANT050790</strain>
    </source>
</reference>
<name>A0AA39QSP3_9LECA</name>
<dbReference type="InterPro" id="IPR058925">
    <property type="entry name" value="zf-C2H2_AcuF"/>
</dbReference>
<dbReference type="PANTHER" id="PTHR35391">
    <property type="entry name" value="C2H2-TYPE DOMAIN-CONTAINING PROTEIN-RELATED"/>
    <property type="match status" value="1"/>
</dbReference>
<evidence type="ECO:0000259" key="2">
    <source>
        <dbReference type="Pfam" id="PF26082"/>
    </source>
</evidence>
<feature type="region of interest" description="Disordered" evidence="1">
    <location>
        <begin position="559"/>
        <end position="604"/>
    </location>
</feature>
<evidence type="ECO:0000256" key="1">
    <source>
        <dbReference type="SAM" id="MobiDB-lite"/>
    </source>
</evidence>
<organism evidence="3 4">
    <name type="scientific">Cladonia borealis</name>
    <dbReference type="NCBI Taxonomy" id="184061"/>
    <lineage>
        <taxon>Eukaryota</taxon>
        <taxon>Fungi</taxon>
        <taxon>Dikarya</taxon>
        <taxon>Ascomycota</taxon>
        <taxon>Pezizomycotina</taxon>
        <taxon>Lecanoromycetes</taxon>
        <taxon>OSLEUM clade</taxon>
        <taxon>Lecanoromycetidae</taxon>
        <taxon>Lecanorales</taxon>
        <taxon>Lecanorineae</taxon>
        <taxon>Cladoniaceae</taxon>
        <taxon>Cladonia</taxon>
    </lineage>
</organism>
<dbReference type="AlphaFoldDB" id="A0AA39QSP3"/>
<evidence type="ECO:0000313" key="4">
    <source>
        <dbReference type="Proteomes" id="UP001166286"/>
    </source>
</evidence>
<sequence>MEPRSLATVGRQVDQKFAKLLADNHVHYSGSTREILIDQMQKFRLWADNMGLCTYGHHSLDYRCRDAPKVYEYALVDERDAETMSHEAEEGTEAMDLVDSDSILEGERFMDDEAPQELDEPLAKLALDNIRDTIDRLYRLSFRIRNPATRLGFSKAKRYRLIAEDGTDLSESVIAIDLKHVDDLMANHLRMPPEESRNHFLVQRLAKANTTRRQQFGLWRRHRLKVEQQIEGTGGSKNIVLHNDSGTTSQQTSDTISQPTTATKIDASICLDDTQSAFISSTFTALSRDDQGREIVIPRLPEKARGKDFECPYCCILCPGRISDGSAWKRHVFIDLRPYICTYEYCVEANQQYDSITDWIAHEYYNHEDAMYRPGRILSDGIPTSQQDDTSRPPGLYDICREQCPICDEEEPSFGHVAHHLRRIAAFALPRSAILEDDIAPGSQDSNDANLESDEDSAERFSESELEDIEGVSFQNPPPTSLPQDDNQQYHQLRSGKHPNQPIDTSNLLSSNAIKRLDHSSQKGLAIRDYLSDLDYDGSEQDAGQWSEIIPPQASVSKLLAPSRPDGYHPSQSPDDRIVESQSQDTMKKPKAKPKEPTLAQRTSVESRLLPKHLSFFVRIEPVSPDYGYAGQPIRHGGAGDWLPPNRSSGIKNGQGPISLFRWLGGRVITVPPNDPIRATNLDKYLYRAATIFTQYPDTPHLLAVPFDARTRNVYTTYGRGWQAIEFNHNRVGNSNAYYSYILSQGTEPRIAAPMLPHWIPELLPALYDCDPRHATRTQAGLIGEIPLLFALAAFSVPPLSLETLLSSMRPGEWFPHGLTAGHIPERGMVVTVYLDPRNPQWSTPQLLDRLQNGDFGPFFGP</sequence>
<feature type="domain" description="Oxidoreductase acuF-like C2H2 type zinc-finger" evidence="2">
    <location>
        <begin position="306"/>
        <end position="336"/>
    </location>
</feature>
<accession>A0AA39QSP3</accession>
<feature type="compositionally biased region" description="Polar residues" evidence="1">
    <location>
        <begin position="482"/>
        <end position="492"/>
    </location>
</feature>
<protein>
    <recommendedName>
        <fullName evidence="2">Oxidoreductase acuF-like C2H2 type zinc-finger domain-containing protein</fullName>
    </recommendedName>
</protein>
<keyword evidence="4" id="KW-1185">Reference proteome</keyword>
<dbReference type="EMBL" id="JAFEKC020000020">
    <property type="protein sequence ID" value="KAK0508477.1"/>
    <property type="molecule type" value="Genomic_DNA"/>
</dbReference>
<dbReference type="Pfam" id="PF26082">
    <property type="entry name" value="zf-C2H2_AcuF"/>
    <property type="match status" value="1"/>
</dbReference>
<gene>
    <name evidence="3" type="ORF">JMJ35_008753</name>
</gene>